<accession>A0AA38CMS6</accession>
<evidence type="ECO:0008006" key="3">
    <source>
        <dbReference type="Google" id="ProtNLM"/>
    </source>
</evidence>
<feature type="non-terminal residue" evidence="1">
    <location>
        <position position="1"/>
    </location>
</feature>
<protein>
    <recommendedName>
        <fullName evidence="3">Reverse transcriptase RNase H-like domain-containing protein</fullName>
    </recommendedName>
</protein>
<sequence length="120" mass="13799">DHMTLKYLVNKPILQGHICQWVLLFQEFEFTVVVKLGKRNSGPDHLSRIDSRENAQSIEDTMPDAQLFRLWCVPSDLEDIVVFLKMGVGTNQNEGLGEEEVGHTRHALHDNWWRSVQNGS</sequence>
<gene>
    <name evidence="1" type="ORF">KI387_014933</name>
</gene>
<keyword evidence="2" id="KW-1185">Reference proteome</keyword>
<organism evidence="1 2">
    <name type="scientific">Taxus chinensis</name>
    <name type="common">Chinese yew</name>
    <name type="synonym">Taxus wallichiana var. chinensis</name>
    <dbReference type="NCBI Taxonomy" id="29808"/>
    <lineage>
        <taxon>Eukaryota</taxon>
        <taxon>Viridiplantae</taxon>
        <taxon>Streptophyta</taxon>
        <taxon>Embryophyta</taxon>
        <taxon>Tracheophyta</taxon>
        <taxon>Spermatophyta</taxon>
        <taxon>Pinopsida</taxon>
        <taxon>Pinidae</taxon>
        <taxon>Conifers II</taxon>
        <taxon>Cupressales</taxon>
        <taxon>Taxaceae</taxon>
        <taxon>Taxus</taxon>
    </lineage>
</organism>
<name>A0AA38CMS6_TAXCH</name>
<reference evidence="1 2" key="1">
    <citation type="journal article" date="2021" name="Nat. Plants">
        <title>The Taxus genome provides insights into paclitaxel biosynthesis.</title>
        <authorList>
            <person name="Xiong X."/>
            <person name="Gou J."/>
            <person name="Liao Q."/>
            <person name="Li Y."/>
            <person name="Zhou Q."/>
            <person name="Bi G."/>
            <person name="Li C."/>
            <person name="Du R."/>
            <person name="Wang X."/>
            <person name="Sun T."/>
            <person name="Guo L."/>
            <person name="Liang H."/>
            <person name="Lu P."/>
            <person name="Wu Y."/>
            <person name="Zhang Z."/>
            <person name="Ro D.K."/>
            <person name="Shang Y."/>
            <person name="Huang S."/>
            <person name="Yan J."/>
        </authorList>
    </citation>
    <scope>NUCLEOTIDE SEQUENCE [LARGE SCALE GENOMIC DNA]</scope>
    <source>
        <strain evidence="1">Ta-2019</strain>
    </source>
</reference>
<dbReference type="AlphaFoldDB" id="A0AA38CMS6"/>
<proteinExistence type="predicted"/>
<dbReference type="EMBL" id="JAHRHJ020000009">
    <property type="protein sequence ID" value="KAH9303350.1"/>
    <property type="molecule type" value="Genomic_DNA"/>
</dbReference>
<evidence type="ECO:0000313" key="1">
    <source>
        <dbReference type="EMBL" id="KAH9303350.1"/>
    </source>
</evidence>
<comment type="caution">
    <text evidence="1">The sequence shown here is derived from an EMBL/GenBank/DDBJ whole genome shotgun (WGS) entry which is preliminary data.</text>
</comment>
<dbReference type="Proteomes" id="UP000824469">
    <property type="component" value="Unassembled WGS sequence"/>
</dbReference>
<evidence type="ECO:0000313" key="2">
    <source>
        <dbReference type="Proteomes" id="UP000824469"/>
    </source>
</evidence>